<evidence type="ECO:0000256" key="2">
    <source>
        <dbReference type="ARBA" id="ARBA00022692"/>
    </source>
</evidence>
<feature type="transmembrane region" description="Helical" evidence="5">
    <location>
        <begin position="61"/>
        <end position="81"/>
    </location>
</feature>
<reference evidence="7" key="2">
    <citation type="submission" date="2020-09" db="EMBL/GenBank/DDBJ databases">
        <authorList>
            <person name="Sun Q."/>
            <person name="Zhou Y."/>
        </authorList>
    </citation>
    <scope>NUCLEOTIDE SEQUENCE</scope>
    <source>
        <strain evidence="7">CGMCC 4.7306</strain>
    </source>
</reference>
<feature type="transmembrane region" description="Helical" evidence="5">
    <location>
        <begin position="149"/>
        <end position="168"/>
    </location>
</feature>
<gene>
    <name evidence="7" type="ORF">GCM10011575_23780</name>
</gene>
<evidence type="ECO:0000256" key="4">
    <source>
        <dbReference type="ARBA" id="ARBA00023136"/>
    </source>
</evidence>
<dbReference type="PANTHER" id="PTHR23534:SF1">
    <property type="entry name" value="MAJOR FACILITATOR SUPERFAMILY PROTEIN"/>
    <property type="match status" value="1"/>
</dbReference>
<name>A0A917W3X3_9ACTN</name>
<dbReference type="GO" id="GO:0022857">
    <property type="term" value="F:transmembrane transporter activity"/>
    <property type="evidence" value="ECO:0007669"/>
    <property type="project" value="InterPro"/>
</dbReference>
<dbReference type="SUPFAM" id="SSF103473">
    <property type="entry name" value="MFS general substrate transporter"/>
    <property type="match status" value="1"/>
</dbReference>
<keyword evidence="8" id="KW-1185">Reference proteome</keyword>
<dbReference type="Pfam" id="PF07690">
    <property type="entry name" value="MFS_1"/>
    <property type="match status" value="1"/>
</dbReference>
<feature type="transmembrane region" description="Helical" evidence="5">
    <location>
        <begin position="115"/>
        <end position="137"/>
    </location>
</feature>
<dbReference type="InterPro" id="IPR036259">
    <property type="entry name" value="MFS_trans_sf"/>
</dbReference>
<dbReference type="Gene3D" id="1.20.1250.20">
    <property type="entry name" value="MFS general substrate transporter like domains"/>
    <property type="match status" value="1"/>
</dbReference>
<accession>A0A917W3X3</accession>
<dbReference type="EMBL" id="BMMZ01000005">
    <property type="protein sequence ID" value="GGL64639.1"/>
    <property type="molecule type" value="Genomic_DNA"/>
</dbReference>
<evidence type="ECO:0000259" key="6">
    <source>
        <dbReference type="PROSITE" id="PS50850"/>
    </source>
</evidence>
<evidence type="ECO:0000256" key="3">
    <source>
        <dbReference type="ARBA" id="ARBA00022989"/>
    </source>
</evidence>
<comment type="caution">
    <text evidence="7">The sequence shown here is derived from an EMBL/GenBank/DDBJ whole genome shotgun (WGS) entry which is preliminary data.</text>
</comment>
<dbReference type="AlphaFoldDB" id="A0A917W3X3"/>
<evidence type="ECO:0000313" key="8">
    <source>
        <dbReference type="Proteomes" id="UP000613840"/>
    </source>
</evidence>
<keyword evidence="3 5" id="KW-1133">Transmembrane helix</keyword>
<feature type="domain" description="Major facilitator superfamily (MFS) profile" evidence="6">
    <location>
        <begin position="23"/>
        <end position="419"/>
    </location>
</feature>
<dbReference type="InterPro" id="IPR020846">
    <property type="entry name" value="MFS_dom"/>
</dbReference>
<evidence type="ECO:0000313" key="7">
    <source>
        <dbReference type="EMBL" id="GGL64639.1"/>
    </source>
</evidence>
<dbReference type="Proteomes" id="UP000613840">
    <property type="component" value="Unassembled WGS sequence"/>
</dbReference>
<feature type="transmembrane region" description="Helical" evidence="5">
    <location>
        <begin position="390"/>
        <end position="413"/>
    </location>
</feature>
<feature type="transmembrane region" description="Helical" evidence="5">
    <location>
        <begin position="26"/>
        <end position="49"/>
    </location>
</feature>
<feature type="transmembrane region" description="Helical" evidence="5">
    <location>
        <begin position="88"/>
        <end position="109"/>
    </location>
</feature>
<dbReference type="GO" id="GO:0005886">
    <property type="term" value="C:plasma membrane"/>
    <property type="evidence" value="ECO:0007669"/>
    <property type="project" value="UniProtKB-SubCell"/>
</dbReference>
<feature type="transmembrane region" description="Helical" evidence="5">
    <location>
        <begin position="274"/>
        <end position="295"/>
    </location>
</feature>
<evidence type="ECO:0000256" key="5">
    <source>
        <dbReference type="SAM" id="Phobius"/>
    </source>
</evidence>
<reference evidence="7" key="1">
    <citation type="journal article" date="2014" name="Int. J. Syst. Evol. Microbiol.">
        <title>Complete genome sequence of Corynebacterium casei LMG S-19264T (=DSM 44701T), isolated from a smear-ripened cheese.</title>
        <authorList>
            <consortium name="US DOE Joint Genome Institute (JGI-PGF)"/>
            <person name="Walter F."/>
            <person name="Albersmeier A."/>
            <person name="Kalinowski J."/>
            <person name="Ruckert C."/>
        </authorList>
    </citation>
    <scope>NUCLEOTIDE SEQUENCE</scope>
    <source>
        <strain evidence="7">CGMCC 4.7306</strain>
    </source>
</reference>
<keyword evidence="2 5" id="KW-0812">Transmembrane</keyword>
<feature type="transmembrane region" description="Helical" evidence="5">
    <location>
        <begin position="180"/>
        <end position="205"/>
    </location>
</feature>
<comment type="subcellular location">
    <subcellularLocation>
        <location evidence="1">Cell membrane</location>
        <topology evidence="1">Multi-pass membrane protein</topology>
    </subcellularLocation>
</comment>
<keyword evidence="4 5" id="KW-0472">Membrane</keyword>
<proteinExistence type="predicted"/>
<organism evidence="7 8">
    <name type="scientific">Microlunatus endophyticus</name>
    <dbReference type="NCBI Taxonomy" id="1716077"/>
    <lineage>
        <taxon>Bacteria</taxon>
        <taxon>Bacillati</taxon>
        <taxon>Actinomycetota</taxon>
        <taxon>Actinomycetes</taxon>
        <taxon>Propionibacteriales</taxon>
        <taxon>Propionibacteriaceae</taxon>
        <taxon>Microlunatus</taxon>
    </lineage>
</organism>
<protein>
    <submittedName>
        <fullName evidence="7">Tetracycline resistance protein</fullName>
    </submittedName>
</protein>
<dbReference type="PANTHER" id="PTHR23534">
    <property type="entry name" value="MFS PERMEASE"/>
    <property type="match status" value="1"/>
</dbReference>
<sequence length="430" mass="44241">MPVVTSAVGWQRRPEIIAAQRRSVRLLILGQVLGSFGMGAAPSVGVLLAEQVTNSETMAGLARTSMTLGAALAGIPLAVLATHGGRRVALSIGWFVAAVGAAVLIGAAITDNAALMIGGMLLFGCGTAVGLQSRFAATDLVLPALRGRTLSFVVWSGTLGTVLGPNLGEPGEWVSRRLGLPPLAGAFVISIVVLVVAGLLIMIMLRPDPLLTAARYEVRADGHTGRASIREVFATLWSIGPARFALLTVIGAHLSMVSLMTMTPVQLSHHGSTLTIVGITISIHVLGMYALSPLVGYASDRIGPVRVIMIGQLIFLSSTLIAIMSAGAAGWTMLSLFLLGLGWSCGTVPGSIMLTESVPAPIRPSAQGVVDSAMNGFAALAALISGPIFAAVGFGGLSLIAVLVAVPLLAYAVRMDRRIIVPLAPSVDPD</sequence>
<dbReference type="InterPro" id="IPR011701">
    <property type="entry name" value="MFS"/>
</dbReference>
<evidence type="ECO:0000256" key="1">
    <source>
        <dbReference type="ARBA" id="ARBA00004651"/>
    </source>
</evidence>
<feature type="transmembrane region" description="Helical" evidence="5">
    <location>
        <begin position="307"/>
        <end position="328"/>
    </location>
</feature>
<dbReference type="PROSITE" id="PS50850">
    <property type="entry name" value="MFS"/>
    <property type="match status" value="1"/>
</dbReference>